<dbReference type="OrthoDB" id="6460967at2759"/>
<dbReference type="EMBL" id="BMAV01023579">
    <property type="protein sequence ID" value="GFY79464.1"/>
    <property type="molecule type" value="Genomic_DNA"/>
</dbReference>
<proteinExistence type="predicted"/>
<comment type="caution">
    <text evidence="1">The sequence shown here is derived from an EMBL/GenBank/DDBJ whole genome shotgun (WGS) entry which is preliminary data.</text>
</comment>
<protein>
    <submittedName>
        <fullName evidence="1">Uncharacterized protein</fullName>
    </submittedName>
</protein>
<gene>
    <name evidence="1" type="ORF">TNIN_441951</name>
</gene>
<dbReference type="AlphaFoldDB" id="A0A8X6YWZ6"/>
<reference evidence="1" key="1">
    <citation type="submission" date="2020-08" db="EMBL/GenBank/DDBJ databases">
        <title>Multicomponent nature underlies the extraordinary mechanical properties of spider dragline silk.</title>
        <authorList>
            <person name="Kono N."/>
            <person name="Nakamura H."/>
            <person name="Mori M."/>
            <person name="Yoshida Y."/>
            <person name="Ohtoshi R."/>
            <person name="Malay A.D."/>
            <person name="Moran D.A.P."/>
            <person name="Tomita M."/>
            <person name="Numata K."/>
            <person name="Arakawa K."/>
        </authorList>
    </citation>
    <scope>NUCLEOTIDE SEQUENCE</scope>
</reference>
<evidence type="ECO:0000313" key="2">
    <source>
        <dbReference type="Proteomes" id="UP000886998"/>
    </source>
</evidence>
<accession>A0A8X6YWZ6</accession>
<organism evidence="1 2">
    <name type="scientific">Trichonephila inaurata madagascariensis</name>
    <dbReference type="NCBI Taxonomy" id="2747483"/>
    <lineage>
        <taxon>Eukaryota</taxon>
        <taxon>Metazoa</taxon>
        <taxon>Ecdysozoa</taxon>
        <taxon>Arthropoda</taxon>
        <taxon>Chelicerata</taxon>
        <taxon>Arachnida</taxon>
        <taxon>Araneae</taxon>
        <taxon>Araneomorphae</taxon>
        <taxon>Entelegynae</taxon>
        <taxon>Araneoidea</taxon>
        <taxon>Nephilidae</taxon>
        <taxon>Trichonephila</taxon>
        <taxon>Trichonephila inaurata</taxon>
    </lineage>
</organism>
<dbReference type="Proteomes" id="UP000886998">
    <property type="component" value="Unassembled WGS sequence"/>
</dbReference>
<sequence length="104" mass="12094">MEEGECVRKKQFSNISTPFPMSAQGDVKPCLWGPFLPFRTPADDLFGTLDKRHEEHFSDQKVVGPLKMKQVSTSLYVFAAGRVRRKRMVETMREFCKGMFLLYR</sequence>
<name>A0A8X6YWZ6_9ARAC</name>
<evidence type="ECO:0000313" key="1">
    <source>
        <dbReference type="EMBL" id="GFY79464.1"/>
    </source>
</evidence>
<keyword evidence="2" id="KW-1185">Reference proteome</keyword>